<dbReference type="InterPro" id="IPR023107">
    <property type="entry name" value="Atu2299-like_dom_sf"/>
</dbReference>
<dbReference type="InterPro" id="IPR018599">
    <property type="entry name" value="DUF2026"/>
</dbReference>
<protein>
    <submittedName>
        <fullName evidence="1">Uncharacterized protein DUF2026</fullName>
    </submittedName>
</protein>
<name>A0A2S6H5D3_9GAMM</name>
<keyword evidence="2" id="KW-1185">Reference proteome</keyword>
<dbReference type="AlphaFoldDB" id="A0A2S6H5D3"/>
<evidence type="ECO:0000313" key="2">
    <source>
        <dbReference type="Proteomes" id="UP000238071"/>
    </source>
</evidence>
<gene>
    <name evidence="1" type="ORF">B0F88_10386</name>
</gene>
<dbReference type="Pfam" id="PF09641">
    <property type="entry name" value="DUF2026"/>
    <property type="match status" value="1"/>
</dbReference>
<comment type="caution">
    <text evidence="1">The sequence shown here is derived from an EMBL/GenBank/DDBJ whole genome shotgun (WGS) entry which is preliminary data.</text>
</comment>
<evidence type="ECO:0000313" key="1">
    <source>
        <dbReference type="EMBL" id="PPK72653.1"/>
    </source>
</evidence>
<dbReference type="SUPFAM" id="SSF54001">
    <property type="entry name" value="Cysteine proteinases"/>
    <property type="match status" value="1"/>
</dbReference>
<proteinExistence type="predicted"/>
<dbReference type="OrthoDB" id="6833966at2"/>
<dbReference type="Proteomes" id="UP000238071">
    <property type="component" value="Unassembled WGS sequence"/>
</dbReference>
<organism evidence="1 2">
    <name type="scientific">Methylobacter tundripaludum</name>
    <dbReference type="NCBI Taxonomy" id="173365"/>
    <lineage>
        <taxon>Bacteria</taxon>
        <taxon>Pseudomonadati</taxon>
        <taxon>Pseudomonadota</taxon>
        <taxon>Gammaproteobacteria</taxon>
        <taxon>Methylococcales</taxon>
        <taxon>Methylococcaceae</taxon>
        <taxon>Methylobacter</taxon>
    </lineage>
</organism>
<dbReference type="EMBL" id="PTIY01000003">
    <property type="protein sequence ID" value="PPK72653.1"/>
    <property type="molecule type" value="Genomic_DNA"/>
</dbReference>
<dbReference type="Gene3D" id="3.10.550.10">
    <property type="entry name" value="Hypothetical protein Atu2299"/>
    <property type="match status" value="1"/>
</dbReference>
<accession>A0A2S6H5D3</accession>
<sequence>MTAPPNNPLNLRPRKTMTYTYKTRALNMTPSKTPPVPLRDFERISQSILGILIAENANITASCLFFGIIGESILNRHYKLKARAVVGTAAFNLTGAEAIAFATPEEDFVAIDKTNFHCWVEANGWFLDFSSLVFPEIVASLGHQPCPRLMFQKPLSKSALSLLELQSQGAFYCLPNDMLTLEKIAGFRSLQAYVDLIDICTNWYRKPSKPMAQIGLEDQHGNAKPAFLSSKKFKGVW</sequence>
<reference evidence="1 2" key="1">
    <citation type="submission" date="2018-02" db="EMBL/GenBank/DDBJ databases">
        <title>Subsurface microbial communities from deep shales in Ohio and West Virginia, USA.</title>
        <authorList>
            <person name="Wrighton K."/>
        </authorList>
    </citation>
    <scope>NUCLEOTIDE SEQUENCE [LARGE SCALE GENOMIC DNA]</scope>
    <source>
        <strain evidence="1 2">OWC-G53F</strain>
    </source>
</reference>
<dbReference type="InterPro" id="IPR038765">
    <property type="entry name" value="Papain-like_cys_pep_sf"/>
</dbReference>